<dbReference type="EMBL" id="JAAITS010000004">
    <property type="protein sequence ID" value="NSG84286.1"/>
    <property type="molecule type" value="Genomic_DNA"/>
</dbReference>
<dbReference type="RefSeq" id="WP_173769273.1">
    <property type="nucleotide sequence ID" value="NZ_JAAITS010000004.1"/>
</dbReference>
<feature type="coiled-coil region" evidence="1">
    <location>
        <begin position="19"/>
        <end position="72"/>
    </location>
</feature>
<comment type="caution">
    <text evidence="3">The sequence shown here is derived from an EMBL/GenBank/DDBJ whole genome shotgun (WGS) entry which is preliminary data.</text>
</comment>
<accession>A0ABX2H298</accession>
<dbReference type="Proteomes" id="UP001644719">
    <property type="component" value="Unassembled WGS sequence"/>
</dbReference>
<gene>
    <name evidence="3" type="ORF">G5B17_02280</name>
</gene>
<reference evidence="3 4" key="1">
    <citation type="journal article" date="2020" name="Cell Host Microbe">
        <title>Functional and Genomic Variation between Human-Derived Isolates of Lachnospiraceae Reveals Inter- and Intra-Species Diversity.</title>
        <authorList>
            <person name="Sorbara M.T."/>
            <person name="Littmann E.R."/>
            <person name="Fontana E."/>
            <person name="Moody T.U."/>
            <person name="Kohout C.E."/>
            <person name="Gjonbalaj M."/>
            <person name="Eaton V."/>
            <person name="Seok R."/>
            <person name="Leiner I.M."/>
            <person name="Pamer E.G."/>
        </authorList>
    </citation>
    <scope>NUCLEOTIDE SEQUENCE [LARGE SCALE GENOMIC DNA]</scope>
    <source>
        <strain evidence="3 4">MSK.17.74</strain>
    </source>
</reference>
<evidence type="ECO:0000313" key="4">
    <source>
        <dbReference type="Proteomes" id="UP001644719"/>
    </source>
</evidence>
<evidence type="ECO:0000256" key="1">
    <source>
        <dbReference type="SAM" id="Coils"/>
    </source>
</evidence>
<organism evidence="3 4">
    <name type="scientific">Blautia faecis</name>
    <dbReference type="NCBI Taxonomy" id="871665"/>
    <lineage>
        <taxon>Bacteria</taxon>
        <taxon>Bacillati</taxon>
        <taxon>Bacillota</taxon>
        <taxon>Clostridia</taxon>
        <taxon>Lachnospirales</taxon>
        <taxon>Lachnospiraceae</taxon>
        <taxon>Blautia</taxon>
    </lineage>
</organism>
<proteinExistence type="predicted"/>
<protein>
    <recommendedName>
        <fullName evidence="5">Phage tail tape measure protein</fullName>
    </recommendedName>
</protein>
<sequence>MPNEDFSIKTGIEVDDSGVSQLKSIADELEKTAKALQKINNVKFNGDIFSGLTNAGKNIQNVTKEIDKLQKSANGAGKPLTNIGKGAESIVSGNSKQFTLLDLTSIDVIKSSMSEIAASAQNLKEALGSEVTSGLMTQIDAMLAKKDELQNLANILKSNKEDLGKAAKATGSSNKKSANNTSSSTSTKTPKYITDQSYVGDYKTLADNEAFVHTLSTFRHNTTEAQAAIEERNKVMARVNAKTPQNTSEINAKQRFDDIDKTITDNLSKYGDRIQSAYNAFDKIKADKSGIAGIEDVFKSSEEQINKWATAVAKGKMSIGEFEKKVSGLSGSVGSIGKIIDPASITDAKGELESYLRELTNVQDITFSGFTEKNGIVSLKGTFKDSAGEAQTLSVQLNTLNGQIKNLGTSVKPVESGLSKFFSGWKEKMVNLAQYLTSFQAMNQVWNTFKQGLEIVKEFDTALTEMRKVSDEPISKLKEFQKESFDMAKSVGTTALQIQNSTADFMRLGQSMEEAKQSSMNANILKNVSEFDNVDDATSALISMQAAYKDLTQTELIDKLDNIGNRYAVATDELATGLQKSGATLSLMGNNIDESVALLTAANSQIQNIDTVAAGEKVISLRIAGRLCLNILEGMGEYLYLLVDNYIGGGLGTDNTEVRPIFI</sequence>
<keyword evidence="4" id="KW-1185">Reference proteome</keyword>
<feature type="coiled-coil region" evidence="1">
    <location>
        <begin position="139"/>
        <end position="166"/>
    </location>
</feature>
<evidence type="ECO:0008006" key="5">
    <source>
        <dbReference type="Google" id="ProtNLM"/>
    </source>
</evidence>
<keyword evidence="1" id="KW-0175">Coiled coil</keyword>
<name>A0ABX2H298_9FIRM</name>
<evidence type="ECO:0000313" key="3">
    <source>
        <dbReference type="EMBL" id="NSG84286.1"/>
    </source>
</evidence>
<feature type="compositionally biased region" description="Low complexity" evidence="2">
    <location>
        <begin position="166"/>
        <end position="189"/>
    </location>
</feature>
<evidence type="ECO:0000256" key="2">
    <source>
        <dbReference type="SAM" id="MobiDB-lite"/>
    </source>
</evidence>
<feature type="region of interest" description="Disordered" evidence="2">
    <location>
        <begin position="166"/>
        <end position="190"/>
    </location>
</feature>